<accession>A0ABZ1CUB6</accession>
<feature type="compositionally biased region" description="Basic and acidic residues" evidence="1">
    <location>
        <begin position="665"/>
        <end position="676"/>
    </location>
</feature>
<feature type="compositionally biased region" description="Polar residues" evidence="1">
    <location>
        <begin position="1015"/>
        <end position="1033"/>
    </location>
</feature>
<feature type="compositionally biased region" description="Polar residues" evidence="1">
    <location>
        <begin position="709"/>
        <end position="735"/>
    </location>
</feature>
<keyword evidence="3" id="KW-1185">Reference proteome</keyword>
<evidence type="ECO:0008006" key="4">
    <source>
        <dbReference type="Google" id="ProtNLM"/>
    </source>
</evidence>
<feature type="region of interest" description="Disordered" evidence="1">
    <location>
        <begin position="230"/>
        <end position="298"/>
    </location>
</feature>
<sequence>MPRPRAPPGGLGIEDELSFGSDEDLLAEVGEIRLPNIIPSSSSSFVPLNASHVGFVKEKEKTKGGMFKSLGGGGGNKKEKKRKRTATEETVRMLSPSIPALVTQPIQSSSSSSSSAKKDKSNRMLSKSSLMIDPALESVLDVSNIRSSSTNIASGIGSRSRESFSAPSLQSITSSPRKDDVSLNAVGGKKKGFMSSLRGLGKNSGKKEDPISVFGGNAIASRPALANFKSRDSFGGRSDISRQDSFDINSSTYSSPRTESTDHSMQKHTLGPISMSPFQAQPPELTSESTLRSSYSASSKRPSISSFARRASVITSTSLATSEQTGEDSPLISKSIFSKFANVEQPPIHEISITSNEELTRPNIVTRSTTSSLAIPNSPMISSDIVSVLLPTFPASLTALSSIQILQATVIRRTFTNPQTNGGMPDREKSSSIRSLTNALSSNTHNYHSIRKPMWITQQLVLTSFKVGGSSPQSTPDPSQTHSPGSSSKTIAHLHLFSVPGSSNKSPAKPIGLGIGSSQSFGRRPSLPSGAMGDETELERKNIKSDSTAGVWNGDESGRKFVMRVGFSSDAHAEEEGEWIVEMRNADQLQEWIRQIKSIAIVIRAEREGHGHAIRNAYSESVRGDELALQLDMQITSASSMRSPTSRSGSVSGPSVTSGGPRDSTISDRPIRESPMERNPSAARAESPDMLPPTPQVEDFDERLGRLNLNDNDSVSRSKSLSRGFNYSSQDHTPISTPPSSRPGSGIPTSGGAAISRIGGSLHRHAKQGSWSSSASGGSGFVRRYPNGNGQLPPPPPPPMNPPPSVPLPALPGGFDISTTPRSKDDIVLRSPGGVEFVTPFQSPSIEEPRLSLPSPDDDNLLQIRQGTRAISLPEPTATSASTAARMKRERFMNAFKPIQLVPEVETSPRLGGLNETPVPGLGSGSTNSSPMFNSSSPHLGIRPPTPPRKSTITTSATPMPYIPALGTPLSTKEQHEMSISSSEIDHETLSETTGGFYTPIETPTSAFPMPPSQGAETIESNLSTPSTMSELNTRPETKRYASSISSVPSVESRSTTASGRRRREKKVAVDIMSEFSENPDAAYADDDGEQIKEDRPRVIRFA</sequence>
<feature type="region of interest" description="Disordered" evidence="1">
    <location>
        <begin position="514"/>
        <end position="534"/>
    </location>
</feature>
<dbReference type="Proteomes" id="UP001329825">
    <property type="component" value="Chromosome 3"/>
</dbReference>
<feature type="region of interest" description="Disordered" evidence="1">
    <location>
        <begin position="923"/>
        <end position="963"/>
    </location>
</feature>
<dbReference type="EMBL" id="CP141883">
    <property type="protein sequence ID" value="WRT65349.1"/>
    <property type="molecule type" value="Genomic_DNA"/>
</dbReference>
<feature type="region of interest" description="Disordered" evidence="1">
    <location>
        <begin position="994"/>
        <end position="1067"/>
    </location>
</feature>
<evidence type="ECO:0000313" key="3">
    <source>
        <dbReference type="Proteomes" id="UP001329825"/>
    </source>
</evidence>
<feature type="region of interest" description="Disordered" evidence="1">
    <location>
        <begin position="1079"/>
        <end position="1103"/>
    </location>
</feature>
<feature type="compositionally biased region" description="Low complexity" evidence="1">
    <location>
        <begin position="470"/>
        <end position="484"/>
    </location>
</feature>
<gene>
    <name evidence="2" type="ORF">IL334_002292</name>
</gene>
<feature type="compositionally biased region" description="Basic and acidic residues" evidence="1">
    <location>
        <begin position="1090"/>
        <end position="1103"/>
    </location>
</feature>
<dbReference type="GeneID" id="87954423"/>
<feature type="compositionally biased region" description="Polar residues" evidence="1">
    <location>
        <begin position="994"/>
        <end position="1006"/>
    </location>
</feature>
<feature type="compositionally biased region" description="Polar residues" evidence="1">
    <location>
        <begin position="949"/>
        <end position="958"/>
    </location>
</feature>
<feature type="compositionally biased region" description="Basic and acidic residues" evidence="1">
    <location>
        <begin position="230"/>
        <end position="245"/>
    </location>
</feature>
<proteinExistence type="predicted"/>
<feature type="compositionally biased region" description="Low complexity" evidence="1">
    <location>
        <begin position="636"/>
        <end position="662"/>
    </location>
</feature>
<evidence type="ECO:0000313" key="2">
    <source>
        <dbReference type="EMBL" id="WRT65349.1"/>
    </source>
</evidence>
<feature type="compositionally biased region" description="Low complexity" evidence="1">
    <location>
        <begin position="925"/>
        <end position="938"/>
    </location>
</feature>
<dbReference type="RefSeq" id="XP_062790089.1">
    <property type="nucleotide sequence ID" value="XM_062934038.1"/>
</dbReference>
<feature type="region of interest" description="Disordered" evidence="1">
    <location>
        <begin position="467"/>
        <end position="488"/>
    </location>
</feature>
<feature type="compositionally biased region" description="Low complexity" evidence="1">
    <location>
        <begin position="287"/>
        <end position="298"/>
    </location>
</feature>
<protein>
    <recommendedName>
        <fullName evidence="4">PH domain-containing protein</fullName>
    </recommendedName>
</protein>
<feature type="compositionally biased region" description="Pro residues" evidence="1">
    <location>
        <begin position="792"/>
        <end position="810"/>
    </location>
</feature>
<evidence type="ECO:0000256" key="1">
    <source>
        <dbReference type="SAM" id="MobiDB-lite"/>
    </source>
</evidence>
<feature type="region of interest" description="Disordered" evidence="1">
    <location>
        <begin position="636"/>
        <end position="825"/>
    </location>
</feature>
<reference evidence="2 3" key="1">
    <citation type="submission" date="2024-01" db="EMBL/GenBank/DDBJ databases">
        <title>Comparative genomics of Cryptococcus and Kwoniella reveals pathogenesis evolution and contrasting modes of karyotype evolution via chromosome fusion or intercentromeric recombination.</title>
        <authorList>
            <person name="Coelho M.A."/>
            <person name="David-Palma M."/>
            <person name="Shea T."/>
            <person name="Bowers K."/>
            <person name="McGinley-Smith S."/>
            <person name="Mohammad A.W."/>
            <person name="Gnirke A."/>
            <person name="Yurkov A.M."/>
            <person name="Nowrousian M."/>
            <person name="Sun S."/>
            <person name="Cuomo C.A."/>
            <person name="Heitman J."/>
        </authorList>
    </citation>
    <scope>NUCLEOTIDE SEQUENCE [LARGE SCALE GENOMIC DNA]</scope>
    <source>
        <strain evidence="2">CBS 11374</strain>
    </source>
</reference>
<feature type="compositionally biased region" description="Polar residues" evidence="1">
    <location>
        <begin position="246"/>
        <end position="258"/>
    </location>
</feature>
<feature type="region of interest" description="Disordered" evidence="1">
    <location>
        <begin position="61"/>
        <end position="128"/>
    </location>
</feature>
<feature type="compositionally biased region" description="Low complexity" evidence="1">
    <location>
        <begin position="1043"/>
        <end position="1059"/>
    </location>
</feature>
<feature type="compositionally biased region" description="Polar residues" evidence="1">
    <location>
        <begin position="163"/>
        <end position="175"/>
    </location>
</feature>
<name>A0ABZ1CUB6_9TREE</name>
<feature type="region of interest" description="Disordered" evidence="1">
    <location>
        <begin position="150"/>
        <end position="187"/>
    </location>
</feature>
<organism evidence="2 3">
    <name type="scientific">Kwoniella shivajii</name>
    <dbReference type="NCBI Taxonomy" id="564305"/>
    <lineage>
        <taxon>Eukaryota</taxon>
        <taxon>Fungi</taxon>
        <taxon>Dikarya</taxon>
        <taxon>Basidiomycota</taxon>
        <taxon>Agaricomycotina</taxon>
        <taxon>Tremellomycetes</taxon>
        <taxon>Tremellales</taxon>
        <taxon>Cryptococcaceae</taxon>
        <taxon>Kwoniella</taxon>
    </lineage>
</organism>
<feature type="compositionally biased region" description="Low complexity" evidence="1">
    <location>
        <begin position="750"/>
        <end position="761"/>
    </location>
</feature>